<reference evidence="1" key="2">
    <citation type="submission" date="2021-09" db="EMBL/GenBank/DDBJ databases">
        <authorList>
            <person name="Jia N."/>
            <person name="Wang J."/>
            <person name="Shi W."/>
            <person name="Du L."/>
            <person name="Sun Y."/>
            <person name="Zhan W."/>
            <person name="Jiang J."/>
            <person name="Wang Q."/>
            <person name="Zhang B."/>
            <person name="Ji P."/>
            <person name="Sakyi L.B."/>
            <person name="Cui X."/>
            <person name="Yuan T."/>
            <person name="Jiang B."/>
            <person name="Yang W."/>
            <person name="Lam T.T.-Y."/>
            <person name="Chang Q."/>
            <person name="Ding S."/>
            <person name="Wang X."/>
            <person name="Zhu J."/>
            <person name="Ruan X."/>
            <person name="Zhao L."/>
            <person name="Wei J."/>
            <person name="Que T."/>
            <person name="Du C."/>
            <person name="Cheng J."/>
            <person name="Dai P."/>
            <person name="Han X."/>
            <person name="Huang E."/>
            <person name="Gao Y."/>
            <person name="Liu J."/>
            <person name="Shao H."/>
            <person name="Ye R."/>
            <person name="Li L."/>
            <person name="Wei W."/>
            <person name="Wang X."/>
            <person name="Wang C."/>
            <person name="Huo Q."/>
            <person name="Li W."/>
            <person name="Guo W."/>
            <person name="Chen H."/>
            <person name="Chen S."/>
            <person name="Zhou L."/>
            <person name="Zhou L."/>
            <person name="Ni X."/>
            <person name="Tian J."/>
            <person name="Zhou Y."/>
            <person name="Sheng Y."/>
            <person name="Liu T."/>
            <person name="Pan Y."/>
            <person name="Xia L."/>
            <person name="Li J."/>
            <person name="Zhao F."/>
            <person name="Cao W."/>
        </authorList>
    </citation>
    <scope>NUCLEOTIDE SEQUENCE</scope>
    <source>
        <strain evidence="1">Rsan-2018</strain>
        <tissue evidence="1">Larvae</tissue>
    </source>
</reference>
<evidence type="ECO:0000313" key="2">
    <source>
        <dbReference type="Proteomes" id="UP000821837"/>
    </source>
</evidence>
<accession>A0A9D4SVN3</accession>
<proteinExistence type="predicted"/>
<comment type="caution">
    <text evidence="1">The sequence shown here is derived from an EMBL/GenBank/DDBJ whole genome shotgun (WGS) entry which is preliminary data.</text>
</comment>
<dbReference type="AlphaFoldDB" id="A0A9D4SVN3"/>
<keyword evidence="2" id="KW-1185">Reference proteome</keyword>
<dbReference type="VEuPathDB" id="VectorBase:RSAN_056646"/>
<name>A0A9D4SVN3_RHISA</name>
<dbReference type="Proteomes" id="UP000821837">
    <property type="component" value="Chromosome 5"/>
</dbReference>
<sequence length="100" mass="10933">MINEARALLGDATAIIDQLNNIYGRLKANNHELNQINEELGSHIADEEFNEDNATSLMTELFNKLDRNAVATSSTPKLPTASSTAYAISYGPTPILSFIH</sequence>
<dbReference type="EMBL" id="JABSTV010001251">
    <property type="protein sequence ID" value="KAH7952553.1"/>
    <property type="molecule type" value="Genomic_DNA"/>
</dbReference>
<evidence type="ECO:0000313" key="1">
    <source>
        <dbReference type="EMBL" id="KAH7952553.1"/>
    </source>
</evidence>
<protein>
    <submittedName>
        <fullName evidence="1">Uncharacterized protein</fullName>
    </submittedName>
</protein>
<reference evidence="1" key="1">
    <citation type="journal article" date="2020" name="Cell">
        <title>Large-Scale Comparative Analyses of Tick Genomes Elucidate Their Genetic Diversity and Vector Capacities.</title>
        <authorList>
            <consortium name="Tick Genome and Microbiome Consortium (TIGMIC)"/>
            <person name="Jia N."/>
            <person name="Wang J."/>
            <person name="Shi W."/>
            <person name="Du L."/>
            <person name="Sun Y."/>
            <person name="Zhan W."/>
            <person name="Jiang J.F."/>
            <person name="Wang Q."/>
            <person name="Zhang B."/>
            <person name="Ji P."/>
            <person name="Bell-Sakyi L."/>
            <person name="Cui X.M."/>
            <person name="Yuan T.T."/>
            <person name="Jiang B.G."/>
            <person name="Yang W.F."/>
            <person name="Lam T.T."/>
            <person name="Chang Q.C."/>
            <person name="Ding S.J."/>
            <person name="Wang X.J."/>
            <person name="Zhu J.G."/>
            <person name="Ruan X.D."/>
            <person name="Zhao L."/>
            <person name="Wei J.T."/>
            <person name="Ye R.Z."/>
            <person name="Que T.C."/>
            <person name="Du C.H."/>
            <person name="Zhou Y.H."/>
            <person name="Cheng J.X."/>
            <person name="Dai P.F."/>
            <person name="Guo W.B."/>
            <person name="Han X.H."/>
            <person name="Huang E.J."/>
            <person name="Li L.F."/>
            <person name="Wei W."/>
            <person name="Gao Y.C."/>
            <person name="Liu J.Z."/>
            <person name="Shao H.Z."/>
            <person name="Wang X."/>
            <person name="Wang C.C."/>
            <person name="Yang T.C."/>
            <person name="Huo Q.B."/>
            <person name="Li W."/>
            <person name="Chen H.Y."/>
            <person name="Chen S.E."/>
            <person name="Zhou L.G."/>
            <person name="Ni X.B."/>
            <person name="Tian J.H."/>
            <person name="Sheng Y."/>
            <person name="Liu T."/>
            <person name="Pan Y.S."/>
            <person name="Xia L.Y."/>
            <person name="Li J."/>
            <person name="Zhao F."/>
            <person name="Cao W.C."/>
        </authorList>
    </citation>
    <scope>NUCLEOTIDE SEQUENCE</scope>
    <source>
        <strain evidence="1">Rsan-2018</strain>
    </source>
</reference>
<gene>
    <name evidence="1" type="ORF">HPB52_024007</name>
</gene>
<organism evidence="1 2">
    <name type="scientific">Rhipicephalus sanguineus</name>
    <name type="common">Brown dog tick</name>
    <name type="synonym">Ixodes sanguineus</name>
    <dbReference type="NCBI Taxonomy" id="34632"/>
    <lineage>
        <taxon>Eukaryota</taxon>
        <taxon>Metazoa</taxon>
        <taxon>Ecdysozoa</taxon>
        <taxon>Arthropoda</taxon>
        <taxon>Chelicerata</taxon>
        <taxon>Arachnida</taxon>
        <taxon>Acari</taxon>
        <taxon>Parasitiformes</taxon>
        <taxon>Ixodida</taxon>
        <taxon>Ixodoidea</taxon>
        <taxon>Ixodidae</taxon>
        <taxon>Rhipicephalinae</taxon>
        <taxon>Rhipicephalus</taxon>
        <taxon>Rhipicephalus</taxon>
    </lineage>
</organism>